<evidence type="ECO:0000313" key="1">
    <source>
        <dbReference type="EMBL" id="PAN39243.1"/>
    </source>
</evidence>
<accession>A0A2S3I9D5</accession>
<sequence length="46" mass="5275">MGGFDQQVKERTKDLKHLKEKAMRGIKVAGESCKKAWSKVRSSIKR</sequence>
<name>A0A2S3I9D5_9POAL</name>
<gene>
    <name evidence="1" type="ORF">PAHAL_7G230300</name>
</gene>
<dbReference type="Proteomes" id="UP000243499">
    <property type="component" value="Chromosome 7"/>
</dbReference>
<dbReference type="AlphaFoldDB" id="A0A2S3I9D5"/>
<protein>
    <submittedName>
        <fullName evidence="1">Uncharacterized protein</fullName>
    </submittedName>
</protein>
<dbReference type="EMBL" id="CM008052">
    <property type="protein sequence ID" value="PAN39243.1"/>
    <property type="molecule type" value="Genomic_DNA"/>
</dbReference>
<proteinExistence type="predicted"/>
<dbReference type="Gramene" id="PAN39243">
    <property type="protein sequence ID" value="PAN39243"/>
    <property type="gene ID" value="PAHAL_7G230300"/>
</dbReference>
<reference evidence="1" key="1">
    <citation type="submission" date="2018-04" db="EMBL/GenBank/DDBJ databases">
        <title>WGS assembly of Panicum hallii.</title>
        <authorList>
            <person name="Lovell J."/>
            <person name="Jenkins J."/>
            <person name="Lowry D."/>
            <person name="Mamidi S."/>
            <person name="Sreedasyam A."/>
            <person name="Weng X."/>
            <person name="Barry K."/>
            <person name="Bonette J."/>
            <person name="Campitelli B."/>
            <person name="Daum C."/>
            <person name="Gordon S."/>
            <person name="Gould B."/>
            <person name="Lipzen A."/>
            <person name="Macqueen A."/>
            <person name="Palacio-Mejia J."/>
            <person name="Plott C."/>
            <person name="Shakirov E."/>
            <person name="Shu S."/>
            <person name="Yoshinaga Y."/>
            <person name="Zane M."/>
            <person name="Rokhsar D."/>
            <person name="Grimwood J."/>
            <person name="Schmutz J."/>
            <person name="Juenger T."/>
        </authorList>
    </citation>
    <scope>NUCLEOTIDE SEQUENCE [LARGE SCALE GENOMIC DNA]</scope>
    <source>
        <strain evidence="1">FIL2</strain>
    </source>
</reference>
<organism evidence="1">
    <name type="scientific">Panicum hallii</name>
    <dbReference type="NCBI Taxonomy" id="206008"/>
    <lineage>
        <taxon>Eukaryota</taxon>
        <taxon>Viridiplantae</taxon>
        <taxon>Streptophyta</taxon>
        <taxon>Embryophyta</taxon>
        <taxon>Tracheophyta</taxon>
        <taxon>Spermatophyta</taxon>
        <taxon>Magnoliopsida</taxon>
        <taxon>Liliopsida</taxon>
        <taxon>Poales</taxon>
        <taxon>Poaceae</taxon>
        <taxon>PACMAD clade</taxon>
        <taxon>Panicoideae</taxon>
        <taxon>Panicodae</taxon>
        <taxon>Paniceae</taxon>
        <taxon>Panicinae</taxon>
        <taxon>Panicum</taxon>
        <taxon>Panicum sect. Panicum</taxon>
    </lineage>
</organism>